<feature type="non-terminal residue" evidence="1">
    <location>
        <position position="1"/>
    </location>
</feature>
<gene>
    <name evidence="1" type="ORF">Gorai_019002</name>
</gene>
<dbReference type="AlphaFoldDB" id="A0A7J8PLY0"/>
<proteinExistence type="predicted"/>
<feature type="non-terminal residue" evidence="1">
    <location>
        <position position="189"/>
    </location>
</feature>
<reference evidence="1 2" key="1">
    <citation type="journal article" date="2019" name="Genome Biol. Evol.">
        <title>Insights into the evolution of the New World diploid cottons (Gossypium, subgenus Houzingenia) based on genome sequencing.</title>
        <authorList>
            <person name="Grover C.E."/>
            <person name="Arick M.A. 2nd"/>
            <person name="Thrash A."/>
            <person name="Conover J.L."/>
            <person name="Sanders W.S."/>
            <person name="Peterson D.G."/>
            <person name="Frelichowski J.E."/>
            <person name="Scheffler J.A."/>
            <person name="Scheffler B.E."/>
            <person name="Wendel J.F."/>
        </authorList>
    </citation>
    <scope>NUCLEOTIDE SEQUENCE [LARGE SCALE GENOMIC DNA]</scope>
    <source>
        <strain evidence="1">8</strain>
        <tissue evidence="1">Leaf</tissue>
    </source>
</reference>
<accession>A0A7J8PLY0</accession>
<evidence type="ECO:0000313" key="2">
    <source>
        <dbReference type="Proteomes" id="UP000593578"/>
    </source>
</evidence>
<protein>
    <submittedName>
        <fullName evidence="1">Uncharacterized protein</fullName>
    </submittedName>
</protein>
<dbReference type="EMBL" id="JABEZZ010000007">
    <property type="protein sequence ID" value="MBA0590289.1"/>
    <property type="molecule type" value="Genomic_DNA"/>
</dbReference>
<dbReference type="Proteomes" id="UP000593578">
    <property type="component" value="Unassembled WGS sequence"/>
</dbReference>
<organism evidence="1 2">
    <name type="scientific">Gossypium raimondii</name>
    <name type="common">Peruvian cotton</name>
    <name type="synonym">Gossypium klotzschianum subsp. raimondii</name>
    <dbReference type="NCBI Taxonomy" id="29730"/>
    <lineage>
        <taxon>Eukaryota</taxon>
        <taxon>Viridiplantae</taxon>
        <taxon>Streptophyta</taxon>
        <taxon>Embryophyta</taxon>
        <taxon>Tracheophyta</taxon>
        <taxon>Spermatophyta</taxon>
        <taxon>Magnoliopsida</taxon>
        <taxon>eudicotyledons</taxon>
        <taxon>Gunneridae</taxon>
        <taxon>Pentapetalae</taxon>
        <taxon>rosids</taxon>
        <taxon>malvids</taxon>
        <taxon>Malvales</taxon>
        <taxon>Malvaceae</taxon>
        <taxon>Malvoideae</taxon>
        <taxon>Gossypium</taxon>
    </lineage>
</organism>
<name>A0A7J8PLY0_GOSRA</name>
<comment type="caution">
    <text evidence="1">The sequence shown here is derived from an EMBL/GenBank/DDBJ whole genome shotgun (WGS) entry which is preliminary data.</text>
</comment>
<sequence length="189" mass="21734">TKPSDTIVQRSERIEEYSIKSSYKLLIEEELQNRDYYSMDMPKQIAIFFYKDCKFQIANVCPLCNEAEETVDHLLQYYFVSKKMLNYLKVEGNSLSKIKKLNPYTVDRSVLSPIIQDIRDTSFKATVLDGGSTSNSGPDGDRRLAQMLMDLDAIGLMKDFQRGLQLASSVVWYAREEGDGFLAFLVYFL</sequence>
<evidence type="ECO:0000313" key="1">
    <source>
        <dbReference type="EMBL" id="MBA0590289.1"/>
    </source>
</evidence>